<gene>
    <name evidence="1" type="ORF">IAC80_05170</name>
</gene>
<sequence>MIEIKIAIDEVDYEGALETLYPVLAEYLSEKTENSLLAGILSRTKGFPVKAVKAGLKTLPQDTKDELAVLCLNHYKEKIVDSLVNILGKQGILLKVLDMEMECRKEPDDRYFSV</sequence>
<comment type="caution">
    <text evidence="1">The sequence shown here is derived from an EMBL/GenBank/DDBJ whole genome shotgun (WGS) entry which is preliminary data.</text>
</comment>
<proteinExistence type="predicted"/>
<organism evidence="1 2">
    <name type="scientific">Candidatus Merdiplasma excrementigallinarum</name>
    <dbReference type="NCBI Taxonomy" id="2840864"/>
    <lineage>
        <taxon>Bacteria</taxon>
        <taxon>Bacillati</taxon>
        <taxon>Bacillota</taxon>
        <taxon>Clostridia</taxon>
        <taxon>Lachnospirales</taxon>
        <taxon>Lachnospiraceae</taxon>
        <taxon>Lachnospiraceae incertae sedis</taxon>
        <taxon>Candidatus Merdiplasma</taxon>
    </lineage>
</organism>
<name>A0A9D1NZL6_9FIRM</name>
<dbReference type="EMBL" id="DVOS01000044">
    <property type="protein sequence ID" value="HIV23312.1"/>
    <property type="molecule type" value="Genomic_DNA"/>
</dbReference>
<protein>
    <submittedName>
        <fullName evidence="1">Uncharacterized protein</fullName>
    </submittedName>
</protein>
<dbReference type="AlphaFoldDB" id="A0A9D1NZL6"/>
<reference evidence="1" key="2">
    <citation type="journal article" date="2021" name="PeerJ">
        <title>Extensive microbial diversity within the chicken gut microbiome revealed by metagenomics and culture.</title>
        <authorList>
            <person name="Gilroy R."/>
            <person name="Ravi A."/>
            <person name="Getino M."/>
            <person name="Pursley I."/>
            <person name="Horton D.L."/>
            <person name="Alikhan N.F."/>
            <person name="Baker D."/>
            <person name="Gharbi K."/>
            <person name="Hall N."/>
            <person name="Watson M."/>
            <person name="Adriaenssens E.M."/>
            <person name="Foster-Nyarko E."/>
            <person name="Jarju S."/>
            <person name="Secka A."/>
            <person name="Antonio M."/>
            <person name="Oren A."/>
            <person name="Chaudhuri R.R."/>
            <person name="La Ragione R."/>
            <person name="Hildebrand F."/>
            <person name="Pallen M.J."/>
        </authorList>
    </citation>
    <scope>NUCLEOTIDE SEQUENCE</scope>
    <source>
        <strain evidence="1">ChiBcec6-7307</strain>
    </source>
</reference>
<evidence type="ECO:0000313" key="2">
    <source>
        <dbReference type="Proteomes" id="UP000886889"/>
    </source>
</evidence>
<dbReference type="Proteomes" id="UP000886889">
    <property type="component" value="Unassembled WGS sequence"/>
</dbReference>
<evidence type="ECO:0000313" key="1">
    <source>
        <dbReference type="EMBL" id="HIV23312.1"/>
    </source>
</evidence>
<reference evidence="1" key="1">
    <citation type="submission" date="2020-10" db="EMBL/GenBank/DDBJ databases">
        <authorList>
            <person name="Gilroy R."/>
        </authorList>
    </citation>
    <scope>NUCLEOTIDE SEQUENCE</scope>
    <source>
        <strain evidence="1">ChiBcec6-7307</strain>
    </source>
</reference>
<accession>A0A9D1NZL6</accession>